<dbReference type="Proteomes" id="UP000536720">
    <property type="component" value="Unassembled WGS sequence"/>
</dbReference>
<proteinExistence type="predicted"/>
<dbReference type="RefSeq" id="WP_175362577.1">
    <property type="nucleotide sequence ID" value="NZ_JABFMR010000008.1"/>
</dbReference>
<organism evidence="1 2">
    <name type="scientific">Pseudomonas corrugata</name>
    <dbReference type="NCBI Taxonomy" id="47879"/>
    <lineage>
        <taxon>Bacteria</taxon>
        <taxon>Pseudomonadati</taxon>
        <taxon>Pseudomonadota</taxon>
        <taxon>Gammaproteobacteria</taxon>
        <taxon>Pseudomonadales</taxon>
        <taxon>Pseudomonadaceae</taxon>
        <taxon>Pseudomonas</taxon>
    </lineage>
</organism>
<accession>A0A7Y5Z7S5</accession>
<name>A0A7Y5Z7S5_9PSED</name>
<sequence>MAQIPLGNFGQVNVQQETPQNRVIQVDSRAQNQAAQQAASAVQNVALGYLDQVNKEDQALSRVKASNALIDRESQIKTIANDLDEQMRTGQLSYDKSEEAYQAAVAQLPPLETPGLDQAQQGEIGNSIKRMQLGGLDKVREASGKGRIMAAQSDLTSRMDMLGKDAALPGADVDQINARMDAEDIDVAGRLAFGEAWASKKQEFKDDNWTTHATQRVIESRESIGSLQKLEHDLTAEDGFYAKKLDPDKRNQLLNTVSGRIFQVKEQQQRQAEMREMKAERILTQMDRQASTGIPPTPADQQRWKAGLAGTSAAGEFAPRMGQMIESQNLLRQPIPVQQQYVDRMRLDMAKNGASPAQQANVARLQTAIDNNIKLLRDNPLTFNAMRTGQDVAPLDVTGITTPEGQAKLGEQIAERFDVVNSVRKAYGPEVARVPFKPEEVALLSSVMTQADDGTKLQLLGAIAASSPSGADYSAAIKSLVADQPITVLAGMAQFRGLKGQDGTDVPKMLLAGGKVLADKSVPLPKDSIFRAAFDEHVGTSLAPGTPQREQAYLAFKSLYAGTAAKKGLAYDEGDDLDDKTAQSAIDMATGGVSERGGAKVIKPYGMADDAFDKVVDLELQGMAERTKFPLGQLEDMPLSPVPGREGSYYLMNAGRVQIDPTTQQPMVVKVK</sequence>
<dbReference type="AlphaFoldDB" id="A0A7Y5Z7S5"/>
<evidence type="ECO:0000313" key="1">
    <source>
        <dbReference type="EMBL" id="NUT87173.1"/>
    </source>
</evidence>
<gene>
    <name evidence="1" type="ORF">HNO91_12120</name>
</gene>
<comment type="caution">
    <text evidence="1">The sequence shown here is derived from an EMBL/GenBank/DDBJ whole genome shotgun (WGS) entry which is preliminary data.</text>
</comment>
<reference evidence="1 2" key="1">
    <citation type="journal article" date="2020" name="Front. Plant Sci.">
        <title>Isolation of Rhizosphere Bacteria That Improve Quality and Water Stress Tolerance in Greenhouse Ornamentals.</title>
        <authorList>
            <person name="Nordstedt N.P."/>
            <person name="Jones M.L."/>
        </authorList>
    </citation>
    <scope>NUCLEOTIDE SEQUENCE [LARGE SCALE GENOMIC DNA]</scope>
    <source>
        <strain evidence="1 2">C7D2</strain>
    </source>
</reference>
<dbReference type="EMBL" id="JABFMR010000008">
    <property type="protein sequence ID" value="NUT87173.1"/>
    <property type="molecule type" value="Genomic_DNA"/>
</dbReference>
<protein>
    <submittedName>
        <fullName evidence="1">Uncharacterized protein</fullName>
    </submittedName>
</protein>
<evidence type="ECO:0000313" key="2">
    <source>
        <dbReference type="Proteomes" id="UP000536720"/>
    </source>
</evidence>